<comment type="subcellular location">
    <subcellularLocation>
        <location evidence="9">Cytoplasm</location>
    </subcellularLocation>
</comment>
<dbReference type="EC" id="4.2.1.49" evidence="3 9"/>
<feature type="domain" description="Urocanase N-terminal" evidence="11">
    <location>
        <begin position="17"/>
        <end position="135"/>
    </location>
</feature>
<feature type="binding site" evidence="9">
    <location>
        <begin position="271"/>
        <end position="272"/>
    </location>
    <ligand>
        <name>NAD(+)</name>
        <dbReference type="ChEBI" id="CHEBI:57540"/>
    </ligand>
</feature>
<feature type="binding site" evidence="9">
    <location>
        <position position="494"/>
    </location>
    <ligand>
        <name>NAD(+)</name>
        <dbReference type="ChEBI" id="CHEBI:57540"/>
    </ligand>
</feature>
<accession>A0A1G2R3X7</accession>
<evidence type="ECO:0000259" key="10">
    <source>
        <dbReference type="Pfam" id="PF01175"/>
    </source>
</evidence>
<dbReference type="SUPFAM" id="SSF111326">
    <property type="entry name" value="Urocanase"/>
    <property type="match status" value="1"/>
</dbReference>
<dbReference type="PIRSF" id="PIRSF001423">
    <property type="entry name" value="Urocanate_hydrat"/>
    <property type="match status" value="1"/>
</dbReference>
<comment type="function">
    <text evidence="9">Catalyzes the conversion of urocanate to 4-imidazolone-5-propionate.</text>
</comment>
<evidence type="ECO:0000259" key="12">
    <source>
        <dbReference type="Pfam" id="PF17392"/>
    </source>
</evidence>
<dbReference type="Gene3D" id="3.40.1770.10">
    <property type="entry name" value="Urocanase superfamily"/>
    <property type="match status" value="1"/>
</dbReference>
<dbReference type="InterPro" id="IPR036190">
    <property type="entry name" value="Urocanase_sf"/>
</dbReference>
<dbReference type="PANTHER" id="PTHR12216:SF4">
    <property type="entry name" value="UROCANATE HYDRATASE"/>
    <property type="match status" value="1"/>
</dbReference>
<dbReference type="InterPro" id="IPR023636">
    <property type="entry name" value="Urocanase_CS"/>
</dbReference>
<comment type="caution">
    <text evidence="9">Lacks conserved residue(s) required for the propagation of feature annotation.</text>
</comment>
<evidence type="ECO:0000256" key="5">
    <source>
        <dbReference type="ARBA" id="ARBA00023027"/>
    </source>
</evidence>
<evidence type="ECO:0000256" key="1">
    <source>
        <dbReference type="ARBA" id="ARBA00004794"/>
    </source>
</evidence>
<feature type="binding site" evidence="9">
    <location>
        <position position="319"/>
    </location>
    <ligand>
        <name>NAD(+)</name>
        <dbReference type="ChEBI" id="CHEBI:57540"/>
    </ligand>
</feature>
<dbReference type="NCBIfam" id="TIGR01228">
    <property type="entry name" value="hutU"/>
    <property type="match status" value="1"/>
</dbReference>
<dbReference type="GO" id="GO:0019557">
    <property type="term" value="P:L-histidine catabolic process to glutamate and formate"/>
    <property type="evidence" value="ECO:0007669"/>
    <property type="project" value="UniProtKB-UniPathway"/>
</dbReference>
<feature type="binding site" evidence="9">
    <location>
        <begin position="241"/>
        <end position="242"/>
    </location>
    <ligand>
        <name>NAD(+)</name>
        <dbReference type="ChEBI" id="CHEBI:57540"/>
    </ligand>
</feature>
<evidence type="ECO:0000256" key="8">
    <source>
        <dbReference type="ARBA" id="ARBA00047623"/>
    </source>
</evidence>
<organism evidence="13 14">
    <name type="scientific">Candidatus Wildermuthbacteria bacterium RIFCSPHIGHO2_02_FULL_47_17</name>
    <dbReference type="NCBI Taxonomy" id="1802452"/>
    <lineage>
        <taxon>Bacteria</taxon>
        <taxon>Candidatus Wildermuthiibacteriota</taxon>
    </lineage>
</organism>
<comment type="similarity">
    <text evidence="2 9">Belongs to the urocanase family.</text>
</comment>
<keyword evidence="9" id="KW-0963">Cytoplasm</keyword>
<feature type="binding site" evidence="9">
    <location>
        <position position="200"/>
    </location>
    <ligand>
        <name>NAD(+)</name>
        <dbReference type="ChEBI" id="CHEBI:57540"/>
    </ligand>
</feature>
<dbReference type="PROSITE" id="PS01233">
    <property type="entry name" value="UROCANASE"/>
    <property type="match status" value="1"/>
</dbReference>
<protein>
    <recommendedName>
        <fullName evidence="3 9">Urocanate hydratase</fullName>
        <shortName evidence="9">Urocanase</shortName>
        <ecNumber evidence="3 9">4.2.1.49</ecNumber>
    </recommendedName>
    <alternativeName>
        <fullName evidence="7 9">Imidazolonepropionate hydrolase</fullName>
    </alternativeName>
</protein>
<dbReference type="EMBL" id="MHTX01000037">
    <property type="protein sequence ID" value="OHA67565.1"/>
    <property type="molecule type" value="Genomic_DNA"/>
</dbReference>
<feature type="domain" description="Urocanase C-terminal" evidence="12">
    <location>
        <begin position="353"/>
        <end position="547"/>
    </location>
</feature>
<evidence type="ECO:0000256" key="7">
    <source>
        <dbReference type="ARBA" id="ARBA00031640"/>
    </source>
</evidence>
<dbReference type="GO" id="GO:0005737">
    <property type="term" value="C:cytoplasm"/>
    <property type="evidence" value="ECO:0007669"/>
    <property type="project" value="UniProtKB-SubCell"/>
</dbReference>
<dbReference type="Pfam" id="PF17392">
    <property type="entry name" value="Urocanase_C"/>
    <property type="match status" value="1"/>
</dbReference>
<dbReference type="Proteomes" id="UP000179258">
    <property type="component" value="Unassembled WGS sequence"/>
</dbReference>
<dbReference type="HAMAP" id="MF_00577">
    <property type="entry name" value="HutU"/>
    <property type="match status" value="1"/>
</dbReference>
<dbReference type="PANTHER" id="PTHR12216">
    <property type="entry name" value="UROCANATE HYDRATASE"/>
    <property type="match status" value="1"/>
</dbReference>
<dbReference type="NCBIfam" id="NF003820">
    <property type="entry name" value="PRK05414.1"/>
    <property type="match status" value="1"/>
</dbReference>
<dbReference type="UniPathway" id="UPA00379">
    <property type="reaction ID" value="UER00550"/>
</dbReference>
<dbReference type="InterPro" id="IPR055351">
    <property type="entry name" value="Urocanase"/>
</dbReference>
<feature type="domain" description="Urocanase Rossmann-like" evidence="10">
    <location>
        <begin position="138"/>
        <end position="350"/>
    </location>
</feature>
<gene>
    <name evidence="9" type="primary">hutU</name>
    <name evidence="13" type="ORF">A3D59_02135</name>
</gene>
<evidence type="ECO:0000256" key="2">
    <source>
        <dbReference type="ARBA" id="ARBA00007578"/>
    </source>
</evidence>
<dbReference type="InterPro" id="IPR038364">
    <property type="entry name" value="Urocanase_central_sf"/>
</dbReference>
<evidence type="ECO:0000259" key="11">
    <source>
        <dbReference type="Pfam" id="PF17391"/>
    </source>
</evidence>
<dbReference type="GO" id="GO:0019556">
    <property type="term" value="P:L-histidine catabolic process to glutamate and formamide"/>
    <property type="evidence" value="ECO:0007669"/>
    <property type="project" value="UniProtKB-UniPathway"/>
</dbReference>
<dbReference type="AlphaFoldDB" id="A0A1G2R3X7"/>
<evidence type="ECO:0000256" key="4">
    <source>
        <dbReference type="ARBA" id="ARBA00022808"/>
    </source>
</evidence>
<evidence type="ECO:0000313" key="13">
    <source>
        <dbReference type="EMBL" id="OHA67565.1"/>
    </source>
</evidence>
<dbReference type="InterPro" id="IPR035400">
    <property type="entry name" value="Urocanase_N"/>
</dbReference>
<proteinExistence type="inferred from homology"/>
<evidence type="ECO:0000256" key="9">
    <source>
        <dbReference type="HAMAP-Rule" id="MF_00577"/>
    </source>
</evidence>
<comment type="caution">
    <text evidence="13">The sequence shown here is derived from an EMBL/GenBank/DDBJ whole genome shotgun (WGS) entry which is preliminary data.</text>
</comment>
<evidence type="ECO:0000256" key="6">
    <source>
        <dbReference type="ARBA" id="ARBA00023239"/>
    </source>
</evidence>
<sequence>MTAAPTQAIPNILGGVVECRNWDAEAALRMLRNNLHPEVALDWQKLVVYGGSGRAARNWHEYHRIVHTLKQLKRNETLCIQSGRPVYVAPTHSAAPRVVIANSNLVPHWANQEGFDIYDRMGLTMYGQMTAGSWIYIGTQGILQGTYETYAACAKKEFNAESLKGKFVLTAGMGAMSGAQPMAVTMNDGIILDVEVRPERIEKKVKEGYCDAMTFSLNEALRWIYEAKRLGQSISIGLVGNAAEVYPELVRRNIIPDIVSDQTPAHDIWSYVPVGDVDTMETLRRENPEEYKIRAYDAVVKHAAAILEMQKLGAVCFDYGNNLRQRAEEGGLTVRDKNGDFLYPGFVPAYIRPLFCEGKGPFRWAALSGYPEDILCIDKVLLGTFPENESLRRWIEKAQKHIPFIGLPSRICWLGYGERAKFGLAINDLVASGRLKSPIVIGRDHLDCGSVASPNRETENMLDGSDAVADWPLLNFALNAANGASWVSFHHGGGVGMGYALHAGMVIVADGTRERAKRLERVLTVDSGIGVARHVDAGYDAARRTAMEKRVKIPESGGPSWRKRF</sequence>
<dbReference type="InterPro" id="IPR023637">
    <property type="entry name" value="Urocanase-like"/>
</dbReference>
<comment type="pathway">
    <text evidence="1 9">Amino-acid degradation; L-histidine degradation into L-glutamate; N-formimidoyl-L-glutamate from L-histidine: step 2/3.</text>
</comment>
<dbReference type="Pfam" id="PF17391">
    <property type="entry name" value="Urocanase_N"/>
    <property type="match status" value="1"/>
</dbReference>
<keyword evidence="6 9" id="KW-0456">Lyase</keyword>
<keyword evidence="5 9" id="KW-0520">NAD</keyword>
<keyword evidence="4 9" id="KW-0369">Histidine metabolism</keyword>
<dbReference type="Gene3D" id="3.40.50.10730">
    <property type="entry name" value="Urocanase like domains"/>
    <property type="match status" value="1"/>
</dbReference>
<feature type="binding site" evidence="9">
    <location>
        <position position="128"/>
    </location>
    <ligand>
        <name>NAD(+)</name>
        <dbReference type="ChEBI" id="CHEBI:57540"/>
    </ligand>
</feature>
<dbReference type="Pfam" id="PF01175">
    <property type="entry name" value="Urocanase"/>
    <property type="match status" value="1"/>
</dbReference>
<reference evidence="13 14" key="1">
    <citation type="journal article" date="2016" name="Nat. Commun.">
        <title>Thousands of microbial genomes shed light on interconnected biogeochemical processes in an aquifer system.</title>
        <authorList>
            <person name="Anantharaman K."/>
            <person name="Brown C.T."/>
            <person name="Hug L.A."/>
            <person name="Sharon I."/>
            <person name="Castelle C.J."/>
            <person name="Probst A.J."/>
            <person name="Thomas B.C."/>
            <person name="Singh A."/>
            <person name="Wilkins M.J."/>
            <person name="Karaoz U."/>
            <person name="Brodie E.L."/>
            <person name="Williams K.H."/>
            <person name="Hubbard S.S."/>
            <person name="Banfield J.F."/>
        </authorList>
    </citation>
    <scope>NUCLEOTIDE SEQUENCE [LARGE SCALE GENOMIC DNA]</scope>
</reference>
<dbReference type="InterPro" id="IPR035085">
    <property type="entry name" value="Urocanase_Rossmann-like"/>
</dbReference>
<comment type="cofactor">
    <cofactor evidence="9">
        <name>NAD(+)</name>
        <dbReference type="ChEBI" id="CHEBI:57540"/>
    </cofactor>
    <text evidence="9">Binds 1 NAD(+) per subunit.</text>
</comment>
<evidence type="ECO:0000313" key="14">
    <source>
        <dbReference type="Proteomes" id="UP000179258"/>
    </source>
</evidence>
<feature type="binding site" evidence="9">
    <location>
        <position position="195"/>
    </location>
    <ligand>
        <name>NAD(+)</name>
        <dbReference type="ChEBI" id="CHEBI:57540"/>
    </ligand>
</feature>
<feature type="active site" evidence="9">
    <location>
        <position position="412"/>
    </location>
</feature>
<feature type="binding site" evidence="9">
    <location>
        <begin position="50"/>
        <end position="51"/>
    </location>
    <ligand>
        <name>NAD(+)</name>
        <dbReference type="ChEBI" id="CHEBI:57540"/>
    </ligand>
</feature>
<dbReference type="InterPro" id="IPR035401">
    <property type="entry name" value="Urocanase_C"/>
</dbReference>
<comment type="catalytic activity">
    <reaction evidence="8 9">
        <text>4-imidazolone-5-propanoate = trans-urocanate + H2O</text>
        <dbReference type="Rhea" id="RHEA:13101"/>
        <dbReference type="ChEBI" id="CHEBI:15377"/>
        <dbReference type="ChEBI" id="CHEBI:17771"/>
        <dbReference type="ChEBI" id="CHEBI:77893"/>
        <dbReference type="EC" id="4.2.1.49"/>
    </reaction>
</comment>
<name>A0A1G2R3X7_9BACT</name>
<evidence type="ECO:0000256" key="3">
    <source>
        <dbReference type="ARBA" id="ARBA00011992"/>
    </source>
</evidence>
<dbReference type="GO" id="GO:0016153">
    <property type="term" value="F:urocanate hydratase activity"/>
    <property type="evidence" value="ECO:0007669"/>
    <property type="project" value="UniProtKB-UniRule"/>
</dbReference>